<evidence type="ECO:0000313" key="4">
    <source>
        <dbReference type="Proteomes" id="UP000632125"/>
    </source>
</evidence>
<sequence>MVGWLGDWLRDIIAVILLAVFVELLLPNKAMLRYARLVIGLFILLTILSPILKLLQSDVSARLDGIDGLWSETAMMREVPMTGLGQIRRDAEQLSEKRNLEAAGLAEKTLEDAMKNELTQRGGAPVESVDASLKWVDQSGVRTPYISQVVVTLKAAGKEEGGEGEGEATVEEVEPVSVMVDVEGAGGEASREAGAEEPAGEAGRADEPPGESGRWTRADPATAAAIGSIIARGWGVGEEQIVVRLPAGREATH</sequence>
<keyword evidence="4" id="KW-1185">Reference proteome</keyword>
<feature type="transmembrane region" description="Helical" evidence="2">
    <location>
        <begin position="34"/>
        <end position="52"/>
    </location>
</feature>
<protein>
    <submittedName>
        <fullName evidence="3">Stage III sporulation protein AF</fullName>
    </submittedName>
</protein>
<evidence type="ECO:0000313" key="3">
    <source>
        <dbReference type="EMBL" id="MBD2869552.1"/>
    </source>
</evidence>
<dbReference type="InterPro" id="IPR014245">
    <property type="entry name" value="Spore_III_AF"/>
</dbReference>
<name>A0A927H6I9_9BACL</name>
<dbReference type="EMBL" id="JACXIY010000015">
    <property type="protein sequence ID" value="MBD2869552.1"/>
    <property type="molecule type" value="Genomic_DNA"/>
</dbReference>
<dbReference type="Pfam" id="PF09581">
    <property type="entry name" value="Spore_III_AF"/>
    <property type="match status" value="1"/>
</dbReference>
<dbReference type="NCBIfam" id="TIGR02896">
    <property type="entry name" value="spore_III_AF"/>
    <property type="match status" value="1"/>
</dbReference>
<keyword evidence="2" id="KW-1133">Transmembrane helix</keyword>
<feature type="region of interest" description="Disordered" evidence="1">
    <location>
        <begin position="186"/>
        <end position="220"/>
    </location>
</feature>
<comment type="caution">
    <text evidence="3">The sequence shown here is derived from an EMBL/GenBank/DDBJ whole genome shotgun (WGS) entry which is preliminary data.</text>
</comment>
<keyword evidence="2" id="KW-0472">Membrane</keyword>
<gene>
    <name evidence="3" type="primary">spoIIIAF</name>
    <name evidence="3" type="ORF">IDH41_13260</name>
</gene>
<dbReference type="RefSeq" id="WP_190861761.1">
    <property type="nucleotide sequence ID" value="NZ_JACXIY010000015.1"/>
</dbReference>
<evidence type="ECO:0000256" key="2">
    <source>
        <dbReference type="SAM" id="Phobius"/>
    </source>
</evidence>
<proteinExistence type="predicted"/>
<feature type="transmembrane region" description="Helical" evidence="2">
    <location>
        <begin position="12"/>
        <end position="27"/>
    </location>
</feature>
<organism evidence="3 4">
    <name type="scientific">Paenibacillus arenilitoris</name>
    <dbReference type="NCBI Taxonomy" id="2772299"/>
    <lineage>
        <taxon>Bacteria</taxon>
        <taxon>Bacillati</taxon>
        <taxon>Bacillota</taxon>
        <taxon>Bacilli</taxon>
        <taxon>Bacillales</taxon>
        <taxon>Paenibacillaceae</taxon>
        <taxon>Paenibacillus</taxon>
    </lineage>
</organism>
<dbReference type="Proteomes" id="UP000632125">
    <property type="component" value="Unassembled WGS sequence"/>
</dbReference>
<reference evidence="3" key="1">
    <citation type="submission" date="2020-09" db="EMBL/GenBank/DDBJ databases">
        <title>A novel bacterium of genus Paenibacillus, isolated from South China Sea.</title>
        <authorList>
            <person name="Huang H."/>
            <person name="Mo K."/>
            <person name="Hu Y."/>
        </authorList>
    </citation>
    <scope>NUCLEOTIDE SEQUENCE</scope>
    <source>
        <strain evidence="3">IB182493</strain>
    </source>
</reference>
<accession>A0A927H6I9</accession>
<keyword evidence="2" id="KW-0812">Transmembrane</keyword>
<dbReference type="AlphaFoldDB" id="A0A927H6I9"/>
<evidence type="ECO:0000256" key="1">
    <source>
        <dbReference type="SAM" id="MobiDB-lite"/>
    </source>
</evidence>